<dbReference type="InterPro" id="IPR010921">
    <property type="entry name" value="Trp_repressor/repl_initiator"/>
</dbReference>
<dbReference type="InterPro" id="IPR055247">
    <property type="entry name" value="InsJ-like_HTH"/>
</dbReference>
<evidence type="ECO:0000313" key="2">
    <source>
        <dbReference type="EMBL" id="MFD2614066.1"/>
    </source>
</evidence>
<name>A0ABW5PF89_9BACL</name>
<organism evidence="2 3">
    <name type="scientific">Paenibacillus gansuensis</name>
    <dbReference type="NCBI Taxonomy" id="306542"/>
    <lineage>
        <taxon>Bacteria</taxon>
        <taxon>Bacillati</taxon>
        <taxon>Bacillota</taxon>
        <taxon>Bacilli</taxon>
        <taxon>Bacillales</taxon>
        <taxon>Paenibacillaceae</taxon>
        <taxon>Paenibacillus</taxon>
    </lineage>
</organism>
<evidence type="ECO:0000259" key="1">
    <source>
        <dbReference type="Pfam" id="PF13518"/>
    </source>
</evidence>
<keyword evidence="3" id="KW-1185">Reference proteome</keyword>
<dbReference type="RefSeq" id="WP_377604534.1">
    <property type="nucleotide sequence ID" value="NZ_JBHUME010000010.1"/>
</dbReference>
<dbReference type="EMBL" id="JBHUME010000010">
    <property type="protein sequence ID" value="MFD2614066.1"/>
    <property type="molecule type" value="Genomic_DNA"/>
</dbReference>
<dbReference type="Proteomes" id="UP001597541">
    <property type="component" value="Unassembled WGS sequence"/>
</dbReference>
<dbReference type="Pfam" id="PF13518">
    <property type="entry name" value="HTH_28"/>
    <property type="match status" value="1"/>
</dbReference>
<proteinExistence type="predicted"/>
<accession>A0ABW5PF89</accession>
<evidence type="ECO:0000313" key="3">
    <source>
        <dbReference type="Proteomes" id="UP001597541"/>
    </source>
</evidence>
<dbReference type="InterPro" id="IPR036388">
    <property type="entry name" value="WH-like_DNA-bd_sf"/>
</dbReference>
<protein>
    <submittedName>
        <fullName evidence="2">Helix-turn-helix domain-containing protein</fullName>
    </submittedName>
</protein>
<dbReference type="SUPFAM" id="SSF48295">
    <property type="entry name" value="TrpR-like"/>
    <property type="match status" value="1"/>
</dbReference>
<reference evidence="3" key="1">
    <citation type="journal article" date="2019" name="Int. J. Syst. Evol. Microbiol.">
        <title>The Global Catalogue of Microorganisms (GCM) 10K type strain sequencing project: providing services to taxonomists for standard genome sequencing and annotation.</title>
        <authorList>
            <consortium name="The Broad Institute Genomics Platform"/>
            <consortium name="The Broad Institute Genome Sequencing Center for Infectious Disease"/>
            <person name="Wu L."/>
            <person name="Ma J."/>
        </authorList>
    </citation>
    <scope>NUCLEOTIDE SEQUENCE [LARGE SCALE GENOMIC DNA]</scope>
    <source>
        <strain evidence="3">KCTC 3950</strain>
    </source>
</reference>
<gene>
    <name evidence="2" type="ORF">ACFSUF_16795</name>
</gene>
<sequence length="74" mass="8766">MTKRRSTTWQVRIDIVLYCLANEQDYKKTANHFQVSYQQVYGWVKNYQADGQDALQRSYQYSGRTKACYEEAGI</sequence>
<feature type="domain" description="Insertion element IS150 protein InsJ-like helix-turn-helix" evidence="1">
    <location>
        <begin position="12"/>
        <end position="56"/>
    </location>
</feature>
<comment type="caution">
    <text evidence="2">The sequence shown here is derived from an EMBL/GenBank/DDBJ whole genome shotgun (WGS) entry which is preliminary data.</text>
</comment>
<dbReference type="Gene3D" id="1.10.10.10">
    <property type="entry name" value="Winged helix-like DNA-binding domain superfamily/Winged helix DNA-binding domain"/>
    <property type="match status" value="1"/>
</dbReference>